<feature type="compositionally biased region" description="Basic and acidic residues" evidence="1">
    <location>
        <begin position="1"/>
        <end position="11"/>
    </location>
</feature>
<comment type="caution">
    <text evidence="2">The sequence shown here is derived from an EMBL/GenBank/DDBJ whole genome shotgun (WGS) entry which is preliminary data.</text>
</comment>
<dbReference type="Proteomes" id="UP001283361">
    <property type="component" value="Unassembled WGS sequence"/>
</dbReference>
<organism evidence="2 3">
    <name type="scientific">Elysia crispata</name>
    <name type="common">lettuce slug</name>
    <dbReference type="NCBI Taxonomy" id="231223"/>
    <lineage>
        <taxon>Eukaryota</taxon>
        <taxon>Metazoa</taxon>
        <taxon>Spiralia</taxon>
        <taxon>Lophotrochozoa</taxon>
        <taxon>Mollusca</taxon>
        <taxon>Gastropoda</taxon>
        <taxon>Heterobranchia</taxon>
        <taxon>Euthyneura</taxon>
        <taxon>Panpulmonata</taxon>
        <taxon>Sacoglossa</taxon>
        <taxon>Placobranchoidea</taxon>
        <taxon>Plakobranchidae</taxon>
        <taxon>Elysia</taxon>
    </lineage>
</organism>
<feature type="region of interest" description="Disordered" evidence="1">
    <location>
        <begin position="91"/>
        <end position="110"/>
    </location>
</feature>
<dbReference type="AlphaFoldDB" id="A0AAE1A708"/>
<keyword evidence="3" id="KW-1185">Reference proteome</keyword>
<gene>
    <name evidence="2" type="ORF">RRG08_018988</name>
</gene>
<feature type="region of interest" description="Disordered" evidence="1">
    <location>
        <begin position="1"/>
        <end position="46"/>
    </location>
</feature>
<proteinExistence type="predicted"/>
<feature type="compositionally biased region" description="Polar residues" evidence="1">
    <location>
        <begin position="126"/>
        <end position="140"/>
    </location>
</feature>
<feature type="region of interest" description="Disordered" evidence="1">
    <location>
        <begin position="121"/>
        <end position="143"/>
    </location>
</feature>
<name>A0AAE1A708_9GAST</name>
<evidence type="ECO:0000256" key="1">
    <source>
        <dbReference type="SAM" id="MobiDB-lite"/>
    </source>
</evidence>
<evidence type="ECO:0000313" key="3">
    <source>
        <dbReference type="Proteomes" id="UP001283361"/>
    </source>
</evidence>
<dbReference type="EMBL" id="JAWDGP010002624">
    <property type="protein sequence ID" value="KAK3781362.1"/>
    <property type="molecule type" value="Genomic_DNA"/>
</dbReference>
<evidence type="ECO:0000313" key="2">
    <source>
        <dbReference type="EMBL" id="KAK3781362.1"/>
    </source>
</evidence>
<protein>
    <submittedName>
        <fullName evidence="2">Uncharacterized protein</fullName>
    </submittedName>
</protein>
<reference evidence="2" key="1">
    <citation type="journal article" date="2023" name="G3 (Bethesda)">
        <title>A reference genome for the long-term kleptoplast-retaining sea slug Elysia crispata morphotype clarki.</title>
        <authorList>
            <person name="Eastman K.E."/>
            <person name="Pendleton A.L."/>
            <person name="Shaikh M.A."/>
            <person name="Suttiyut T."/>
            <person name="Ogas R."/>
            <person name="Tomko P."/>
            <person name="Gavelis G."/>
            <person name="Widhalm J.R."/>
            <person name="Wisecaver J.H."/>
        </authorList>
    </citation>
    <scope>NUCLEOTIDE SEQUENCE</scope>
    <source>
        <strain evidence="2">ECLA1</strain>
    </source>
</reference>
<feature type="compositionally biased region" description="Polar residues" evidence="1">
    <location>
        <begin position="31"/>
        <end position="46"/>
    </location>
</feature>
<accession>A0AAE1A708</accession>
<sequence length="154" mass="16506">MFNLRQAEKSLTEANATSHFKTKPSVKSAGNFKSPSQKRPSQQLPAHTGTYSAVACIVCHQSHGNHPALKGSIEPLSEHIALRLYTVLGGPAQQNPQETSHRKDAASKRRRKVVASVAPKEGLFGGSNTRHLTATGNSGQNKGGVNWGHMLGFT</sequence>